<sequence length="214" mass="24743">MERPRIEYTVEQLINLHRYWITEQFYTDKRSEEEILKLLHLRDINVTLETLHSYLTNWGLYTPRPYDPEDWIIVPNADQLYSFQEKDDYSIVSATSSQLVPESHKQMPPPILSTAILPTSTIMLSKPTTICSSVNPSLISISLPPQPVLKGLDTIPNGLTPLEFYSLDLQDHERRAVDLESPRELWRRIKGKKKPPQKTSLRARVLRGPSVLLQ</sequence>
<dbReference type="EMBL" id="AYSA01000035">
    <property type="protein sequence ID" value="ESZ98743.1"/>
    <property type="molecule type" value="Genomic_DNA"/>
</dbReference>
<dbReference type="Proteomes" id="UP000019487">
    <property type="component" value="Unassembled WGS sequence"/>
</dbReference>
<reference evidence="1 2" key="1">
    <citation type="journal article" date="2014" name="Genome Announc.">
        <title>Draft genome sequence of Sclerotinia borealis, a psychrophilic plant pathogenic fungus.</title>
        <authorList>
            <person name="Mardanov A.V."/>
            <person name="Beletsky A.V."/>
            <person name="Kadnikov V.V."/>
            <person name="Ignatov A.N."/>
            <person name="Ravin N.V."/>
        </authorList>
    </citation>
    <scope>NUCLEOTIDE SEQUENCE [LARGE SCALE GENOMIC DNA]</scope>
    <source>
        <strain evidence="2">F-4157</strain>
    </source>
</reference>
<accession>W9CRM7</accession>
<protein>
    <recommendedName>
        <fullName evidence="3">Clr5 domain-containing protein</fullName>
    </recommendedName>
</protein>
<dbReference type="HOGENOM" id="CLU_1289610_0_0_1"/>
<gene>
    <name evidence="1" type="ORF">SBOR_0849</name>
</gene>
<evidence type="ECO:0000313" key="2">
    <source>
        <dbReference type="Proteomes" id="UP000019487"/>
    </source>
</evidence>
<evidence type="ECO:0000313" key="1">
    <source>
        <dbReference type="EMBL" id="ESZ98743.1"/>
    </source>
</evidence>
<proteinExistence type="predicted"/>
<keyword evidence="2" id="KW-1185">Reference proteome</keyword>
<name>W9CRM7_SCLBF</name>
<dbReference type="OrthoDB" id="3529119at2759"/>
<organism evidence="1 2">
    <name type="scientific">Sclerotinia borealis (strain F-4128)</name>
    <dbReference type="NCBI Taxonomy" id="1432307"/>
    <lineage>
        <taxon>Eukaryota</taxon>
        <taxon>Fungi</taxon>
        <taxon>Dikarya</taxon>
        <taxon>Ascomycota</taxon>
        <taxon>Pezizomycotina</taxon>
        <taxon>Leotiomycetes</taxon>
        <taxon>Helotiales</taxon>
        <taxon>Sclerotiniaceae</taxon>
        <taxon>Sclerotinia</taxon>
    </lineage>
</organism>
<dbReference type="AlphaFoldDB" id="W9CRM7"/>
<comment type="caution">
    <text evidence="1">The sequence shown here is derived from an EMBL/GenBank/DDBJ whole genome shotgun (WGS) entry which is preliminary data.</text>
</comment>
<evidence type="ECO:0008006" key="3">
    <source>
        <dbReference type="Google" id="ProtNLM"/>
    </source>
</evidence>